<dbReference type="SUPFAM" id="SSF48317">
    <property type="entry name" value="Acid phosphatase/Vanadium-dependent haloperoxidase"/>
    <property type="match status" value="1"/>
</dbReference>
<evidence type="ECO:0000256" key="2">
    <source>
        <dbReference type="ARBA" id="ARBA00008816"/>
    </source>
</evidence>
<keyword evidence="8" id="KW-1185">Reference proteome</keyword>
<reference evidence="9" key="1">
    <citation type="submission" date="2025-08" db="UniProtKB">
        <authorList>
            <consortium name="RefSeq"/>
        </authorList>
    </citation>
    <scope>IDENTIFICATION</scope>
    <source>
        <tissue evidence="9">Thorax and Abdomen</tissue>
    </source>
</reference>
<evidence type="ECO:0000256" key="1">
    <source>
        <dbReference type="ARBA" id="ARBA00004141"/>
    </source>
</evidence>
<keyword evidence="3 6" id="KW-0812">Transmembrane</keyword>
<comment type="subcellular location">
    <subcellularLocation>
        <location evidence="1">Membrane</location>
        <topology evidence="1">Multi-pass membrane protein</topology>
    </subcellularLocation>
</comment>
<dbReference type="InterPro" id="IPR036938">
    <property type="entry name" value="PAP2/HPO_sf"/>
</dbReference>
<evidence type="ECO:0000259" key="7">
    <source>
        <dbReference type="SMART" id="SM00014"/>
    </source>
</evidence>
<dbReference type="InterPro" id="IPR000326">
    <property type="entry name" value="PAP2/HPO"/>
</dbReference>
<sequence length="352" mass="39882">MDRDSMQILTKMVIDFLCLFVVAMCVLMFYLYGKPFERGFFCSDESLKYPFGESTVTSTMLYLVGLFLPICVMICCEYLDAKKKRGQSTRVFFGYTIPPWVWKAYYHIGIFGFGSACTVLTTDIAKYTIGRLRPHFLTVCNTSACNLTSNVGVYVEDFTCNPLPIYTERTLKEARLSFPSGHSSFSAYTMIYLVLYLQLRVHWAISKLLKHLLQFLCFWMAWFTAMSRVSNYKHHWSDVLAGSTLGIAMALFMANFVAGLFKPKRSVGNDKNLHGSENGTEETQMLEIIACVTCADGQYQTHVFTALALGHAVNFTLVENCPLAASVTQYTIFKYSTTLVSCTCHMSQDRQD</sequence>
<dbReference type="PANTHER" id="PTHR10165:SF197">
    <property type="entry name" value="FI04477P-RELATED"/>
    <property type="match status" value="1"/>
</dbReference>
<protein>
    <submittedName>
        <fullName evidence="9">Phosphatidate phosphatase isoform X1</fullName>
    </submittedName>
</protein>
<feature type="transmembrane region" description="Helical" evidence="6">
    <location>
        <begin position="60"/>
        <end position="79"/>
    </location>
</feature>
<feature type="transmembrane region" description="Helical" evidence="6">
    <location>
        <begin position="12"/>
        <end position="32"/>
    </location>
</feature>
<name>A0ABM3G8V1_NEOLC</name>
<evidence type="ECO:0000256" key="4">
    <source>
        <dbReference type="ARBA" id="ARBA00022989"/>
    </source>
</evidence>
<evidence type="ECO:0000256" key="3">
    <source>
        <dbReference type="ARBA" id="ARBA00022692"/>
    </source>
</evidence>
<dbReference type="InterPro" id="IPR043216">
    <property type="entry name" value="PAP-like"/>
</dbReference>
<proteinExistence type="inferred from homology"/>
<organism evidence="8 9">
    <name type="scientific">Neodiprion lecontei</name>
    <name type="common">Redheaded pine sawfly</name>
    <dbReference type="NCBI Taxonomy" id="441921"/>
    <lineage>
        <taxon>Eukaryota</taxon>
        <taxon>Metazoa</taxon>
        <taxon>Ecdysozoa</taxon>
        <taxon>Arthropoda</taxon>
        <taxon>Hexapoda</taxon>
        <taxon>Insecta</taxon>
        <taxon>Pterygota</taxon>
        <taxon>Neoptera</taxon>
        <taxon>Endopterygota</taxon>
        <taxon>Hymenoptera</taxon>
        <taxon>Tenthredinoidea</taxon>
        <taxon>Diprionidae</taxon>
        <taxon>Diprioninae</taxon>
        <taxon>Neodiprion</taxon>
    </lineage>
</organism>
<evidence type="ECO:0000256" key="5">
    <source>
        <dbReference type="ARBA" id="ARBA00023136"/>
    </source>
</evidence>
<gene>
    <name evidence="9" type="primary">LOC107222117</name>
</gene>
<comment type="similarity">
    <text evidence="2">Belongs to the PA-phosphatase related phosphoesterase family.</text>
</comment>
<evidence type="ECO:0000313" key="8">
    <source>
        <dbReference type="Proteomes" id="UP000829291"/>
    </source>
</evidence>
<accession>A0ABM3G8V1</accession>
<dbReference type="Pfam" id="PF01569">
    <property type="entry name" value="PAP2"/>
    <property type="match status" value="1"/>
</dbReference>
<evidence type="ECO:0000313" key="9">
    <source>
        <dbReference type="RefSeq" id="XP_046596702.1"/>
    </source>
</evidence>
<dbReference type="SMART" id="SM00014">
    <property type="entry name" value="acidPPc"/>
    <property type="match status" value="1"/>
</dbReference>
<keyword evidence="4 6" id="KW-1133">Transmembrane helix</keyword>
<feature type="transmembrane region" description="Helical" evidence="6">
    <location>
        <begin position="241"/>
        <end position="261"/>
    </location>
</feature>
<feature type="transmembrane region" description="Helical" evidence="6">
    <location>
        <begin position="100"/>
        <end position="121"/>
    </location>
</feature>
<feature type="transmembrane region" description="Helical" evidence="6">
    <location>
        <begin position="212"/>
        <end position="229"/>
    </location>
</feature>
<dbReference type="Gene3D" id="1.20.144.10">
    <property type="entry name" value="Phosphatidic acid phosphatase type 2/haloperoxidase"/>
    <property type="match status" value="1"/>
</dbReference>
<feature type="transmembrane region" description="Helical" evidence="6">
    <location>
        <begin position="185"/>
        <end position="205"/>
    </location>
</feature>
<dbReference type="PANTHER" id="PTHR10165">
    <property type="entry name" value="LIPID PHOSPHATE PHOSPHATASE"/>
    <property type="match status" value="1"/>
</dbReference>
<feature type="domain" description="Phosphatidic acid phosphatase type 2/haloperoxidase" evidence="7">
    <location>
        <begin position="108"/>
        <end position="254"/>
    </location>
</feature>
<keyword evidence="5 6" id="KW-0472">Membrane</keyword>
<dbReference type="RefSeq" id="XP_046596702.1">
    <property type="nucleotide sequence ID" value="XM_046740746.1"/>
</dbReference>
<dbReference type="CDD" id="cd03384">
    <property type="entry name" value="PAP2_wunen"/>
    <property type="match status" value="1"/>
</dbReference>
<dbReference type="Proteomes" id="UP000829291">
    <property type="component" value="Chromosome 5"/>
</dbReference>
<dbReference type="GeneID" id="107222117"/>
<evidence type="ECO:0000256" key="6">
    <source>
        <dbReference type="SAM" id="Phobius"/>
    </source>
</evidence>